<dbReference type="GO" id="GO:0003998">
    <property type="term" value="F:acylphosphatase activity"/>
    <property type="evidence" value="ECO:0007669"/>
    <property type="project" value="UniProtKB-EC"/>
</dbReference>
<evidence type="ECO:0000256" key="5">
    <source>
        <dbReference type="RuleBase" id="RU000553"/>
    </source>
</evidence>
<dbReference type="InterPro" id="IPR036046">
    <property type="entry name" value="Acylphosphatase-like_dom_sf"/>
</dbReference>
<evidence type="ECO:0000256" key="2">
    <source>
        <dbReference type="ARBA" id="ARBA00012150"/>
    </source>
</evidence>
<dbReference type="OrthoDB" id="5295388at2"/>
<protein>
    <recommendedName>
        <fullName evidence="2 4">Acylphosphatase</fullName>
        <ecNumber evidence="2 4">3.6.1.7</ecNumber>
    </recommendedName>
</protein>
<feature type="active site" evidence="4">
    <location>
        <position position="37"/>
    </location>
</feature>
<dbReference type="Gene3D" id="3.30.70.100">
    <property type="match status" value="1"/>
</dbReference>
<evidence type="ECO:0000256" key="3">
    <source>
        <dbReference type="ARBA" id="ARBA00047645"/>
    </source>
</evidence>
<dbReference type="SUPFAM" id="SSF54975">
    <property type="entry name" value="Acylphosphatase/BLUF domain-like"/>
    <property type="match status" value="1"/>
</dbReference>
<dbReference type="AlphaFoldDB" id="S6ALV7"/>
<dbReference type="InterPro" id="IPR017968">
    <property type="entry name" value="Acylphosphatase_CS"/>
</dbReference>
<keyword evidence="4 5" id="KW-0378">Hydrolase</keyword>
<dbReference type="PROSITE" id="PS51160">
    <property type="entry name" value="ACYLPHOSPHATASE_3"/>
    <property type="match status" value="1"/>
</dbReference>
<dbReference type="PANTHER" id="PTHR47268:SF4">
    <property type="entry name" value="ACYLPHOSPHATASE"/>
    <property type="match status" value="1"/>
</dbReference>
<evidence type="ECO:0000313" key="8">
    <source>
        <dbReference type="EMBL" id="BAN35684.1"/>
    </source>
</evidence>
<dbReference type="PROSITE" id="PS00150">
    <property type="entry name" value="ACYLPHOSPHATASE_1"/>
    <property type="match status" value="1"/>
</dbReference>
<dbReference type="InterPro" id="IPR020456">
    <property type="entry name" value="Acylphosphatase"/>
</dbReference>
<comment type="catalytic activity">
    <reaction evidence="3 4 5">
        <text>an acyl phosphate + H2O = a carboxylate + phosphate + H(+)</text>
        <dbReference type="Rhea" id="RHEA:14965"/>
        <dbReference type="ChEBI" id="CHEBI:15377"/>
        <dbReference type="ChEBI" id="CHEBI:15378"/>
        <dbReference type="ChEBI" id="CHEBI:29067"/>
        <dbReference type="ChEBI" id="CHEBI:43474"/>
        <dbReference type="ChEBI" id="CHEBI:59918"/>
        <dbReference type="EC" id="3.6.1.7"/>
    </reaction>
</comment>
<evidence type="ECO:0000256" key="1">
    <source>
        <dbReference type="ARBA" id="ARBA00005614"/>
    </source>
</evidence>
<reference evidence="8 9" key="1">
    <citation type="journal article" date="2012" name="Appl. Environ. Microbiol.">
        <title>Draft genome sequence of a psychrotolerant sulfur-oxidizing bacterium, Sulfuricella denitrificans skB26, and proteomic insights into cold adaptation.</title>
        <authorList>
            <person name="Watanabe T."/>
            <person name="Kojima H."/>
            <person name="Fukui M."/>
        </authorList>
    </citation>
    <scope>NUCLEOTIDE SEQUENCE [LARGE SCALE GENOMIC DNA]</scope>
    <source>
        <strain evidence="9">skB26</strain>
    </source>
</reference>
<organism evidence="8 9">
    <name type="scientific">Sulfuricella denitrificans (strain DSM 22764 / NBRC 105220 / skB26)</name>
    <dbReference type="NCBI Taxonomy" id="1163617"/>
    <lineage>
        <taxon>Bacteria</taxon>
        <taxon>Pseudomonadati</taxon>
        <taxon>Pseudomonadota</taxon>
        <taxon>Betaproteobacteria</taxon>
        <taxon>Nitrosomonadales</taxon>
        <taxon>Sulfuricellaceae</taxon>
        <taxon>Sulfuricella</taxon>
    </lineage>
</organism>
<dbReference type="EMBL" id="AP013066">
    <property type="protein sequence ID" value="BAN35684.1"/>
    <property type="molecule type" value="Genomic_DNA"/>
</dbReference>
<dbReference type="KEGG" id="sdr:SCD_n01873"/>
<evidence type="ECO:0000256" key="6">
    <source>
        <dbReference type="RuleBase" id="RU004168"/>
    </source>
</evidence>
<dbReference type="STRING" id="1163617.SCD_n01873"/>
<dbReference type="Pfam" id="PF00708">
    <property type="entry name" value="Acylphosphatase"/>
    <property type="match status" value="1"/>
</dbReference>
<dbReference type="Proteomes" id="UP000015559">
    <property type="component" value="Chromosome"/>
</dbReference>
<dbReference type="RefSeq" id="WP_009204876.1">
    <property type="nucleotide sequence ID" value="NC_022357.1"/>
</dbReference>
<evidence type="ECO:0000313" key="9">
    <source>
        <dbReference type="Proteomes" id="UP000015559"/>
    </source>
</evidence>
<keyword evidence="9" id="KW-1185">Reference proteome</keyword>
<dbReference type="InterPro" id="IPR001792">
    <property type="entry name" value="Acylphosphatase-like_dom"/>
</dbReference>
<gene>
    <name evidence="8" type="ORF">SCD_n01873</name>
</gene>
<dbReference type="HOGENOM" id="CLU_141932_1_2_4"/>
<sequence length="91" mass="10242">MNISHHLRIYGHVQGVFFRESMYRKARQLGITGWVRNRSDGSVEAMIQGAPEVVSAMIEWARRGPDMARVEGVEISAGSGEYTDFERLNTA</sequence>
<evidence type="ECO:0000256" key="4">
    <source>
        <dbReference type="PROSITE-ProRule" id="PRU00520"/>
    </source>
</evidence>
<comment type="similarity">
    <text evidence="1 6">Belongs to the acylphosphatase family.</text>
</comment>
<name>S6ALV7_SULDS</name>
<accession>S6ALV7</accession>
<feature type="domain" description="Acylphosphatase-like" evidence="7">
    <location>
        <begin position="4"/>
        <end position="89"/>
    </location>
</feature>
<dbReference type="EC" id="3.6.1.7" evidence="2 4"/>
<dbReference type="PROSITE" id="PS00151">
    <property type="entry name" value="ACYLPHOSPHATASE_2"/>
    <property type="match status" value="1"/>
</dbReference>
<dbReference type="PRINTS" id="PR00112">
    <property type="entry name" value="ACYLPHPHTASE"/>
</dbReference>
<dbReference type="PANTHER" id="PTHR47268">
    <property type="entry name" value="ACYLPHOSPHATASE"/>
    <property type="match status" value="1"/>
</dbReference>
<evidence type="ECO:0000259" key="7">
    <source>
        <dbReference type="PROSITE" id="PS51160"/>
    </source>
</evidence>
<dbReference type="eggNOG" id="COG1254">
    <property type="taxonomic scope" value="Bacteria"/>
</dbReference>
<proteinExistence type="inferred from homology"/>
<feature type="active site" evidence="4">
    <location>
        <position position="19"/>
    </location>
</feature>